<evidence type="ECO:0000256" key="4">
    <source>
        <dbReference type="ARBA" id="ARBA00022912"/>
    </source>
</evidence>
<evidence type="ECO:0000256" key="3">
    <source>
        <dbReference type="ARBA" id="ARBA00022801"/>
    </source>
</evidence>
<dbReference type="Gene3D" id="3.20.20.140">
    <property type="entry name" value="Metal-dependent hydrolases"/>
    <property type="match status" value="1"/>
</dbReference>
<proteinExistence type="inferred from homology"/>
<organism evidence="6 7">
    <name type="scientific">Clostridium ljungdahlii</name>
    <dbReference type="NCBI Taxonomy" id="1538"/>
    <lineage>
        <taxon>Bacteria</taxon>
        <taxon>Bacillati</taxon>
        <taxon>Bacillota</taxon>
        <taxon>Clostridia</taxon>
        <taxon>Eubacteriales</taxon>
        <taxon>Clostridiaceae</taxon>
        <taxon>Clostridium</taxon>
    </lineage>
</organism>
<dbReference type="PANTHER" id="PTHR39181">
    <property type="entry name" value="TYROSINE-PROTEIN PHOSPHATASE YWQE"/>
    <property type="match status" value="1"/>
</dbReference>
<comment type="caution">
    <text evidence="6">The sequence shown here is derived from an EMBL/GenBank/DDBJ whole genome shotgun (WGS) entry which is preliminary data.</text>
</comment>
<dbReference type="EMBL" id="LITT01000023">
    <property type="protein sequence ID" value="OAA86926.1"/>
    <property type="molecule type" value="Genomic_DNA"/>
</dbReference>
<dbReference type="GO" id="GO:0030145">
    <property type="term" value="F:manganese ion binding"/>
    <property type="evidence" value="ECO:0007669"/>
    <property type="project" value="InterPro"/>
</dbReference>
<evidence type="ECO:0000256" key="5">
    <source>
        <dbReference type="ARBA" id="ARBA00051722"/>
    </source>
</evidence>
<dbReference type="SUPFAM" id="SSF89550">
    <property type="entry name" value="PHP domain-like"/>
    <property type="match status" value="1"/>
</dbReference>
<dbReference type="InterPro" id="IPR016195">
    <property type="entry name" value="Pol/histidinol_Pase-like"/>
</dbReference>
<dbReference type="EC" id="3.1.3.48" evidence="2"/>
<protein>
    <recommendedName>
        <fullName evidence="2">protein-tyrosine-phosphatase</fullName>
        <ecNumber evidence="2">3.1.3.48</ecNumber>
    </recommendedName>
</protein>
<sequence>MIDIHSHILPGIDDGSKSMEDTMNMLRLTEEDGVETIAATPHFYKGYYEKSYKDVLELVDKVRNEAKQENICVNIVSAQEVFLDRHTVENFKSGEIGCIEGTNYMLVELPMMNVPKNALDIIYELEIRGVHPILAHPERYKYIIDTPSKINEFMNEKCLLQVNTGSVLGLFGKKVKKTAELLIESGTCSFIASDAHSTGGRCPGISKALEEASRFNKDIEEQVLDNCKKMLKNEIIQLPQERIKERKGIFSFLRR</sequence>
<dbReference type="AlphaFoldDB" id="A0A162L0S1"/>
<dbReference type="InterPro" id="IPR016667">
    <property type="entry name" value="Caps_polysacc_synth_CpsB/CapC"/>
</dbReference>
<keyword evidence="4" id="KW-0904">Protein phosphatase</keyword>
<evidence type="ECO:0000256" key="2">
    <source>
        <dbReference type="ARBA" id="ARBA00013064"/>
    </source>
</evidence>
<dbReference type="PATRIC" id="fig|1538.10.peg.1923"/>
<dbReference type="GO" id="GO:0004725">
    <property type="term" value="F:protein tyrosine phosphatase activity"/>
    <property type="evidence" value="ECO:0007669"/>
    <property type="project" value="UniProtKB-EC"/>
</dbReference>
<name>A0A162L0S1_9CLOT</name>
<accession>A0A162L0S1</accession>
<evidence type="ECO:0000256" key="1">
    <source>
        <dbReference type="ARBA" id="ARBA00005750"/>
    </source>
</evidence>
<comment type="similarity">
    <text evidence="1">Belongs to the metallo-dependent hydrolases superfamily. CpsB/CapC family.</text>
</comment>
<dbReference type="OrthoDB" id="9788539at2"/>
<dbReference type="PIRSF" id="PIRSF016557">
    <property type="entry name" value="Caps_synth_CpsB"/>
    <property type="match status" value="1"/>
</dbReference>
<comment type="catalytic activity">
    <reaction evidence="5">
        <text>O-phospho-L-tyrosyl-[protein] + H2O = L-tyrosyl-[protein] + phosphate</text>
        <dbReference type="Rhea" id="RHEA:10684"/>
        <dbReference type="Rhea" id="RHEA-COMP:10136"/>
        <dbReference type="Rhea" id="RHEA-COMP:20101"/>
        <dbReference type="ChEBI" id="CHEBI:15377"/>
        <dbReference type="ChEBI" id="CHEBI:43474"/>
        <dbReference type="ChEBI" id="CHEBI:46858"/>
        <dbReference type="ChEBI" id="CHEBI:61978"/>
        <dbReference type="EC" id="3.1.3.48"/>
    </reaction>
</comment>
<dbReference type="RefSeq" id="WP_063555740.1">
    <property type="nucleotide sequence ID" value="NZ_LITT01000023.1"/>
</dbReference>
<gene>
    <name evidence="6" type="primary">ywqE</name>
    <name evidence="6" type="ORF">WY13_02321</name>
</gene>
<dbReference type="Pfam" id="PF19567">
    <property type="entry name" value="CpsB_CapC"/>
    <property type="match status" value="1"/>
</dbReference>
<reference evidence="6 7" key="1">
    <citation type="journal article" date="2015" name="Biotechnol. Bioeng.">
        <title>Genome sequence and phenotypic characterization of Caulobacter segnis.</title>
        <authorList>
            <person name="Patel S."/>
            <person name="Fletcher B."/>
            <person name="Scott D.C."/>
            <person name="Ely B."/>
        </authorList>
    </citation>
    <scope>NUCLEOTIDE SEQUENCE [LARGE SCALE GENOMIC DNA]</scope>
    <source>
        <strain evidence="6 7">ERI-2</strain>
    </source>
</reference>
<evidence type="ECO:0000313" key="7">
    <source>
        <dbReference type="Proteomes" id="UP000077407"/>
    </source>
</evidence>
<dbReference type="PANTHER" id="PTHR39181:SF1">
    <property type="entry name" value="TYROSINE-PROTEIN PHOSPHATASE YWQE"/>
    <property type="match status" value="1"/>
</dbReference>
<dbReference type="Proteomes" id="UP000077407">
    <property type="component" value="Unassembled WGS sequence"/>
</dbReference>
<evidence type="ECO:0000313" key="6">
    <source>
        <dbReference type="EMBL" id="OAA86926.1"/>
    </source>
</evidence>
<keyword evidence="3 6" id="KW-0378">Hydrolase</keyword>